<accession>A0AAV4G375</accession>
<dbReference type="Proteomes" id="UP000762676">
    <property type="component" value="Unassembled WGS sequence"/>
</dbReference>
<dbReference type="GO" id="GO:0000164">
    <property type="term" value="C:protein phosphatase type 1 complex"/>
    <property type="evidence" value="ECO:0007669"/>
    <property type="project" value="TreeGrafter"/>
</dbReference>
<dbReference type="EMBL" id="BMAT01011834">
    <property type="protein sequence ID" value="GFR80008.1"/>
    <property type="molecule type" value="Genomic_DNA"/>
</dbReference>
<keyword evidence="3" id="KW-1185">Reference proteome</keyword>
<dbReference type="PANTHER" id="PTHR16489:SF12">
    <property type="entry name" value="GH11727P"/>
    <property type="match status" value="1"/>
</dbReference>
<feature type="compositionally biased region" description="Polar residues" evidence="1">
    <location>
        <begin position="378"/>
        <end position="388"/>
    </location>
</feature>
<dbReference type="InterPro" id="IPR018247">
    <property type="entry name" value="EF_Hand_1_Ca_BS"/>
</dbReference>
<gene>
    <name evidence="2" type="ORF">ElyMa_005888500</name>
</gene>
<evidence type="ECO:0000313" key="3">
    <source>
        <dbReference type="Proteomes" id="UP000762676"/>
    </source>
</evidence>
<feature type="compositionally biased region" description="Polar residues" evidence="1">
    <location>
        <begin position="395"/>
        <end position="423"/>
    </location>
</feature>
<evidence type="ECO:0000313" key="2">
    <source>
        <dbReference type="EMBL" id="GFR80008.1"/>
    </source>
</evidence>
<evidence type="ECO:0000256" key="1">
    <source>
        <dbReference type="SAM" id="MobiDB-lite"/>
    </source>
</evidence>
<feature type="region of interest" description="Disordered" evidence="1">
    <location>
        <begin position="335"/>
        <end position="423"/>
    </location>
</feature>
<proteinExistence type="predicted"/>
<reference evidence="2 3" key="1">
    <citation type="journal article" date="2021" name="Elife">
        <title>Chloroplast acquisition without the gene transfer in kleptoplastic sea slugs, Plakobranchus ocellatus.</title>
        <authorList>
            <person name="Maeda T."/>
            <person name="Takahashi S."/>
            <person name="Yoshida T."/>
            <person name="Shimamura S."/>
            <person name="Takaki Y."/>
            <person name="Nagai Y."/>
            <person name="Toyoda A."/>
            <person name="Suzuki Y."/>
            <person name="Arimoto A."/>
            <person name="Ishii H."/>
            <person name="Satoh N."/>
            <person name="Nishiyama T."/>
            <person name="Hasebe M."/>
            <person name="Maruyama T."/>
            <person name="Minagawa J."/>
            <person name="Obokata J."/>
            <person name="Shigenobu S."/>
        </authorList>
    </citation>
    <scope>NUCLEOTIDE SEQUENCE [LARGE SCALE GENOMIC DNA]</scope>
</reference>
<name>A0AAV4G375_9GAST</name>
<dbReference type="AlphaFoldDB" id="A0AAV4G375"/>
<dbReference type="GO" id="GO:0005783">
    <property type="term" value="C:endoplasmic reticulum"/>
    <property type="evidence" value="ECO:0007669"/>
    <property type="project" value="TreeGrafter"/>
</dbReference>
<dbReference type="GO" id="GO:0034976">
    <property type="term" value="P:response to endoplasmic reticulum stress"/>
    <property type="evidence" value="ECO:0007669"/>
    <property type="project" value="TreeGrafter"/>
</dbReference>
<dbReference type="PANTHER" id="PTHR16489">
    <property type="entry name" value="GH11727P"/>
    <property type="match status" value="1"/>
</dbReference>
<organism evidence="2 3">
    <name type="scientific">Elysia marginata</name>
    <dbReference type="NCBI Taxonomy" id="1093978"/>
    <lineage>
        <taxon>Eukaryota</taxon>
        <taxon>Metazoa</taxon>
        <taxon>Spiralia</taxon>
        <taxon>Lophotrochozoa</taxon>
        <taxon>Mollusca</taxon>
        <taxon>Gastropoda</taxon>
        <taxon>Heterobranchia</taxon>
        <taxon>Euthyneura</taxon>
        <taxon>Panpulmonata</taxon>
        <taxon>Sacoglossa</taxon>
        <taxon>Placobranchoidea</taxon>
        <taxon>Plakobranchidae</taxon>
        <taxon>Elysia</taxon>
    </lineage>
</organism>
<protein>
    <submittedName>
        <fullName evidence="2">Protein DP71L</fullName>
    </submittedName>
</protein>
<dbReference type="PROSITE" id="PS00018">
    <property type="entry name" value="EF_HAND_1"/>
    <property type="match status" value="1"/>
</dbReference>
<dbReference type="GO" id="GO:0019888">
    <property type="term" value="F:protein phosphatase regulator activity"/>
    <property type="evidence" value="ECO:0007669"/>
    <property type="project" value="TreeGrafter"/>
</dbReference>
<sequence length="791" mass="86962">MGNYNTTMSSDRSRSLSAIPNYWKPRGYYSNQPKVTKSTNSPVLQRLDSVGEEAPGLEVNGTQFQHLSYDSVKCSMSKMMLELRDNAYKASCGLRPDTFHLSTLSRSMPMSVASNACGVPVGRGHNSGSKGKLLKSHSLPETKSSLGVPFFLADMNSQLNHKPDRSWSIGSYGDERALYQEKPFENNNLNLSFRPSVLNDLSGCVTLKPATCNIQILSNTQGCETKNKCLDLSSERSKPEASDEEFSPESFCISATEKSCHCKEICVPFSTIKIESSKCDFTNLHSTHNPDVELSTISPTSSVCPSSQCSSLHVLEHNHDDSYCTPDLSFVLLSPRKAKKGRPSAKKQKKRKRQKQKHDSLKASLDSSSETLHEPVESHQSVHPNDSVHSCEYEPNSSVINSSNDTTTSLSQNVSTPIKSPPQQHNVHWFLATTSSECEDSELEEDEDSDSSLEVEESVNACISPINSHAFGISLNLDSIFKQKIVPSLESLLSSDCSDDSITASLSKENDFDLSGTGSVTFSDLEDADDSIEFAASSPPSFTKESFFPTLQSKSLGQASGPFKKEDVTAEDFDAEYAVDLHEINTKWDEVYSSPGICICCNKNYAVDASGPFVKVSFPEEPALSTVYTLADIEGEDRAGMWHHYALDRERFERRIKEASQVLSPVLEETHRAAIVKRNADLLKLHSEETINNDCSQDGQVVAMDYDVVAKQLGYEYDVVEWRCGGKEGLVSGPSEGAWSIVLICRFTSQVNRTKHGVGLGGVCVMSQYWTGSLKTASSQVKSDCVAEVVF</sequence>
<dbReference type="InterPro" id="IPR051254">
    <property type="entry name" value="PPP1R15"/>
</dbReference>
<feature type="compositionally biased region" description="Basic residues" evidence="1">
    <location>
        <begin position="336"/>
        <end position="356"/>
    </location>
</feature>
<comment type="caution">
    <text evidence="2">The sequence shown here is derived from an EMBL/GenBank/DDBJ whole genome shotgun (WGS) entry which is preliminary data.</text>
</comment>